<accession>A0A3B0TWA7</accession>
<organism evidence="1">
    <name type="scientific">hydrothermal vent metagenome</name>
    <dbReference type="NCBI Taxonomy" id="652676"/>
    <lineage>
        <taxon>unclassified sequences</taxon>
        <taxon>metagenomes</taxon>
        <taxon>ecological metagenomes</taxon>
    </lineage>
</organism>
<name>A0A3B0TWA7_9ZZZZ</name>
<protein>
    <submittedName>
        <fullName evidence="1">Uncharacterized protein</fullName>
    </submittedName>
</protein>
<sequence>MNSLDRNGKDARFYNLLNINTSVILLNFCFGQLANKNGALINIVVFAKFNRF</sequence>
<dbReference type="EMBL" id="UOEQ01000280">
    <property type="protein sequence ID" value="VAW20503.1"/>
    <property type="molecule type" value="Genomic_DNA"/>
</dbReference>
<evidence type="ECO:0000313" key="1">
    <source>
        <dbReference type="EMBL" id="VAW20503.1"/>
    </source>
</evidence>
<gene>
    <name evidence="1" type="ORF">MNBD_ALPHA11-1343</name>
</gene>
<proteinExistence type="predicted"/>
<dbReference type="AlphaFoldDB" id="A0A3B0TWA7"/>
<reference evidence="1" key="1">
    <citation type="submission" date="2018-06" db="EMBL/GenBank/DDBJ databases">
        <authorList>
            <person name="Zhirakovskaya E."/>
        </authorList>
    </citation>
    <scope>NUCLEOTIDE SEQUENCE</scope>
</reference>